<name>A0A645IF35_9ZZZZ</name>
<evidence type="ECO:0000313" key="1">
    <source>
        <dbReference type="EMBL" id="MPN49720.1"/>
    </source>
</evidence>
<proteinExistence type="predicted"/>
<accession>A0A645IF35</accession>
<gene>
    <name evidence="1" type="ORF">SDC9_197342</name>
</gene>
<dbReference type="EMBL" id="VSSQ01113218">
    <property type="protein sequence ID" value="MPN49720.1"/>
    <property type="molecule type" value="Genomic_DNA"/>
</dbReference>
<dbReference type="AlphaFoldDB" id="A0A645IF35"/>
<comment type="caution">
    <text evidence="1">The sequence shown here is derived from an EMBL/GenBank/DDBJ whole genome shotgun (WGS) entry which is preliminary data.</text>
</comment>
<protein>
    <submittedName>
        <fullName evidence="1">Uncharacterized protein</fullName>
    </submittedName>
</protein>
<reference evidence="1" key="1">
    <citation type="submission" date="2019-08" db="EMBL/GenBank/DDBJ databases">
        <authorList>
            <person name="Kucharzyk K."/>
            <person name="Murdoch R.W."/>
            <person name="Higgins S."/>
            <person name="Loffler F."/>
        </authorList>
    </citation>
    <scope>NUCLEOTIDE SEQUENCE</scope>
</reference>
<organism evidence="1">
    <name type="scientific">bioreactor metagenome</name>
    <dbReference type="NCBI Taxonomy" id="1076179"/>
    <lineage>
        <taxon>unclassified sequences</taxon>
        <taxon>metagenomes</taxon>
        <taxon>ecological metagenomes</taxon>
    </lineage>
</organism>
<sequence>MKGLKLEPGWRQAWVTWLNLFFSKSKPPISARMAPVCVDMATKAPSTSGSWVISQAPLEFLMARITAPGRILILGGALGLRPDSAGLRLSPVISKWVPSARAATILRGDASSTTAATTSPLSGWLARASSMASSSS</sequence>